<dbReference type="InterPro" id="IPR004598">
    <property type="entry name" value="TFIIH_p52/Tfb2"/>
</dbReference>
<evidence type="ECO:0000256" key="10">
    <source>
        <dbReference type="RuleBase" id="RU364024"/>
    </source>
</evidence>
<dbReference type="GO" id="GO:0005675">
    <property type="term" value="C:transcription factor TFIIH holo complex"/>
    <property type="evidence" value="ECO:0007669"/>
    <property type="project" value="TreeGrafter"/>
</dbReference>
<sequence length="475" mass="54217">MADNGTGASSSLNSTLIKPTNLECKNLYDYLKTRTHNVLEKLYNHPTICLAVYRELPELARQYVIRILFVEQPVPQAMVASWGSQAFSKEHVYVSKVLSELCVWQEANIPGGLLGWILLPTFKRNLKVALLGGGKPWSMSSALEADSKARDVSFLDAYSLERWECVLHYMVGSQQQEGISADAVRILLHAGLMRRDEEDGSPVITRQGFQFLLLDRHAQVWHFILQYLDTVEQRGLDLVECLTFLFQLSFSTLGKDYSTEGMSSGLLIFLQHLREFGLVYQRKRKAGRFYPTRLALNITSSQNKGGITADEDTHKGYVVVETNYRVYAYTDSNLQVALIGLFTELMYRFPNLVVGVITRDSIRQALRGGITADQIIGYLRQHAHSQMIQQETKNPLPPTVVDQIKLWELERNRLTYNEGVLYSQFLSQADFNVLKEYAQSSGHLIWCNKEKRTLVINKSAHDDVKKFWKRYSKGN</sequence>
<keyword evidence="6 10" id="KW-0234">DNA repair</keyword>
<dbReference type="PANTHER" id="PTHR13152">
    <property type="entry name" value="TFIIH, POLYPEPTIDE 4"/>
    <property type="match status" value="1"/>
</dbReference>
<dbReference type="GO" id="GO:0000439">
    <property type="term" value="C:transcription factor TFIIH core complex"/>
    <property type="evidence" value="ECO:0007669"/>
    <property type="project" value="InterPro"/>
</dbReference>
<feature type="domain" description="Transcription factor Tfb2 C-terminal" evidence="11">
    <location>
        <begin position="402"/>
        <end position="469"/>
    </location>
</feature>
<keyword evidence="4 10" id="KW-0805">Transcription regulation</keyword>
<dbReference type="AlphaFoldDB" id="A0A9P0AZG0"/>
<evidence type="ECO:0000313" key="12">
    <source>
        <dbReference type="EMBL" id="CAH0552073.1"/>
    </source>
</evidence>
<dbReference type="OrthoDB" id="364513at2759"/>
<dbReference type="GO" id="GO:0006289">
    <property type="term" value="P:nucleotide-excision repair"/>
    <property type="evidence" value="ECO:0007669"/>
    <property type="project" value="InterPro"/>
</dbReference>
<evidence type="ECO:0000256" key="8">
    <source>
        <dbReference type="ARBA" id="ARBA00064576"/>
    </source>
</evidence>
<evidence type="ECO:0000256" key="4">
    <source>
        <dbReference type="ARBA" id="ARBA00023015"/>
    </source>
</evidence>
<protein>
    <recommendedName>
        <fullName evidence="9 10">General transcription factor IIH subunit 4</fullName>
    </recommendedName>
</protein>
<comment type="similarity">
    <text evidence="2 10">Belongs to the TFB2 family.</text>
</comment>
<dbReference type="EMBL" id="OV121133">
    <property type="protein sequence ID" value="CAH0552073.1"/>
    <property type="molecule type" value="Genomic_DNA"/>
</dbReference>
<dbReference type="FunFam" id="3.30.70.2610:FF:000001">
    <property type="entry name" value="General transcription factor IIH subunit 4"/>
    <property type="match status" value="1"/>
</dbReference>
<evidence type="ECO:0000259" key="11">
    <source>
        <dbReference type="Pfam" id="PF18307"/>
    </source>
</evidence>
<proteinExistence type="inferred from homology"/>
<dbReference type="Gene3D" id="3.30.70.2610">
    <property type="match status" value="1"/>
</dbReference>
<comment type="subcellular location">
    <subcellularLocation>
        <location evidence="1 10">Nucleus</location>
    </subcellularLocation>
</comment>
<keyword evidence="3 10" id="KW-0227">DNA damage</keyword>
<dbReference type="Pfam" id="PF18307">
    <property type="entry name" value="Tfb2_C"/>
    <property type="match status" value="1"/>
</dbReference>
<evidence type="ECO:0000256" key="1">
    <source>
        <dbReference type="ARBA" id="ARBA00004123"/>
    </source>
</evidence>
<dbReference type="GO" id="GO:0001671">
    <property type="term" value="F:ATPase activator activity"/>
    <property type="evidence" value="ECO:0007669"/>
    <property type="project" value="InterPro"/>
</dbReference>
<organism evidence="12 13">
    <name type="scientific">Brassicogethes aeneus</name>
    <name type="common">Rape pollen beetle</name>
    <name type="synonym">Meligethes aeneus</name>
    <dbReference type="NCBI Taxonomy" id="1431903"/>
    <lineage>
        <taxon>Eukaryota</taxon>
        <taxon>Metazoa</taxon>
        <taxon>Ecdysozoa</taxon>
        <taxon>Arthropoda</taxon>
        <taxon>Hexapoda</taxon>
        <taxon>Insecta</taxon>
        <taxon>Pterygota</taxon>
        <taxon>Neoptera</taxon>
        <taxon>Endopterygota</taxon>
        <taxon>Coleoptera</taxon>
        <taxon>Polyphaga</taxon>
        <taxon>Cucujiformia</taxon>
        <taxon>Nitidulidae</taxon>
        <taxon>Meligethinae</taxon>
        <taxon>Brassicogethes</taxon>
    </lineage>
</organism>
<dbReference type="Pfam" id="PF03849">
    <property type="entry name" value="Tfb2"/>
    <property type="match status" value="1"/>
</dbReference>
<keyword evidence="7 10" id="KW-0539">Nucleus</keyword>
<dbReference type="GO" id="GO:0003690">
    <property type="term" value="F:double-stranded DNA binding"/>
    <property type="evidence" value="ECO:0007669"/>
    <property type="project" value="TreeGrafter"/>
</dbReference>
<accession>A0A9P0AZG0</accession>
<comment type="subunit">
    <text evidence="8">Component of the 7-subunit TFIIH core complex composed of XPB/ERCC3, XPD/ERCC2, GTF2H1, GTF2H2, GTF2H3, GTF2H4 and GTF2H5, which is active in NER. The core complex associates with the 3-subunit CDK-activating kinase (CAK) module composed of CCNH/cyclin H, CDK7 and MNAT1 to form the 10-subunit holoenzyme (holo-TFIIH) active in transcription. Part of TBP-based Pol II pre-initiation complex (PIC), in which Pol II core assembles with general transcription factors and other specific initiation factors including GTF2E1, GTF2E2, GTF2F1, GTF2F2, TCEA1, ERCC2, ERCC3, GTF2H2, GTF2H3, GTF2H4, GTF2H5, GTF2A1, GTF2A2, GTF2B and TBP; this large multi-subunit PIC complex mediates DNA unwinding and targets Pol II core to the transcription start site where the first phosphodiester bond forms.</text>
</comment>
<dbReference type="GO" id="GO:0006366">
    <property type="term" value="P:transcription by RNA polymerase II"/>
    <property type="evidence" value="ECO:0007669"/>
    <property type="project" value="UniProtKB-ARBA"/>
</dbReference>
<reference evidence="12" key="1">
    <citation type="submission" date="2021-12" db="EMBL/GenBank/DDBJ databases">
        <authorList>
            <person name="King R."/>
        </authorList>
    </citation>
    <scope>NUCLEOTIDE SEQUENCE</scope>
</reference>
<dbReference type="InterPro" id="IPR040662">
    <property type="entry name" value="Tfb2_C"/>
</dbReference>
<gene>
    <name evidence="12" type="ORF">MELIAE_LOCUS4532</name>
</gene>
<comment type="function">
    <text evidence="10">Component of the general transcription and DNA repair factor IIH (TFIIH) core complex which is involved in general and transcription-coupled nucleotide excision repair (NER) of damaged DNA.</text>
</comment>
<evidence type="ECO:0000256" key="7">
    <source>
        <dbReference type="ARBA" id="ARBA00023242"/>
    </source>
</evidence>
<name>A0A9P0AZG0_BRAAE</name>
<keyword evidence="13" id="KW-1185">Reference proteome</keyword>
<keyword evidence="5 10" id="KW-0804">Transcription</keyword>
<evidence type="ECO:0000313" key="13">
    <source>
        <dbReference type="Proteomes" id="UP001154078"/>
    </source>
</evidence>
<evidence type="ECO:0000256" key="6">
    <source>
        <dbReference type="ARBA" id="ARBA00023204"/>
    </source>
</evidence>
<dbReference type="NCBIfam" id="TIGR00625">
    <property type="entry name" value="tfb2"/>
    <property type="match status" value="1"/>
</dbReference>
<dbReference type="PANTHER" id="PTHR13152:SF0">
    <property type="entry name" value="GENERAL TRANSCRIPTION FACTOR IIH SUBUNIT 4"/>
    <property type="match status" value="1"/>
</dbReference>
<evidence type="ECO:0000256" key="2">
    <source>
        <dbReference type="ARBA" id="ARBA00007132"/>
    </source>
</evidence>
<evidence type="ECO:0000256" key="3">
    <source>
        <dbReference type="ARBA" id="ARBA00022763"/>
    </source>
</evidence>
<dbReference type="Proteomes" id="UP001154078">
    <property type="component" value="Chromosome 2"/>
</dbReference>
<evidence type="ECO:0000256" key="5">
    <source>
        <dbReference type="ARBA" id="ARBA00023163"/>
    </source>
</evidence>
<evidence type="ECO:0000256" key="9">
    <source>
        <dbReference type="ARBA" id="ARBA00070130"/>
    </source>
</evidence>